<dbReference type="InterPro" id="IPR007780">
    <property type="entry name" value="NAD_Glu_DH_bac"/>
</dbReference>
<feature type="domain" description="NAD-specific glutamate dehydrogenase C-terminal" evidence="2">
    <location>
        <begin position="731"/>
        <end position="1065"/>
    </location>
</feature>
<keyword evidence="4" id="KW-1185">Reference proteome</keyword>
<dbReference type="AlphaFoldDB" id="A0A511CZC9"/>
<sequence>MGSTVATQPDVTEPAAGDLAPALRRLHAQPGLGAGPRVAFLAADTDVAGPVCLARWPGRPPLLADIVPLFEQFGLRLAAVIGLPGEDAVRRLDFARPPDGWDAELTTLVEGAFPDAAHPGVVGDPFAKLVVAARLPWRDVELIRAAASYLNQAGLGHSDGYVVATLGRHPRFVRALAALFRARLHPHLTNRPAAVDHARRELHSLLERSTTLDEDRILRGVSSFVDAILRTNWYQRGQDGGPKPYRAFKLDAARLSLRGPDAPLREVFVHAPDVAGIHVRAGLVARGGVRWSDRPEDFRVEVLQLLKTQRVKNAVIVPDGAKGAFVVRGGADPAACYDTFVRGLLDVTDDLVDGEVVTAPDTVAHDGPDPYLVVAADKGTARFSDRANAIAAQRGFWLVDAFASGGSAGYDHKAMGITARGSWVAVRQHLAELGSDPDVDEITVAGIGDMSGDVFGNGMLESRRIRLVAAFDHRHVFLDPDPDPATSYRERERLARLAASSWADYDPALISGGGGVWPRTAKRIELSPQARRRLGVATASLPPDEVIRAILRAPVDLLWNGGIGTYVKAGAETHGEAADPANDTVRVDAEQLRCRVVGEGGNLGVTQRGRIEFARGGGRINGDFIDNAAGVNTSDREVNLKILLAAAESAGELTRAQRDRLLARAADEVAAAVLDDSAQQVLAISLAESQSPFLLDRHARLVRHLERVHGLDRTRDVLPDDEELAARARRGHGLTRPEIAVLLAHSKNVVRADLLASEIPDDPAFAELLAGYFPASLRERLARWVPGHRLAREIVATRLAGDLINHMGPGFVMRMEERFGASSARVAVAIAAVRAVFDNDRLWQAVTARTDVPFAARVVLLRRIQEFVERAAAWLVHRRGPALRPSVERRTLRPMIDAVHAALPGLDGGTAPTCVTDGIGELVAAGCPRDLATEVAALPVLADALDAADVATGLGRDVADVAGAALELDRALELGVLAERLTDVAGASHWESMAISILRDELSGARRAVLTAALGDAAAPGAARVRAWLDEHRTETQRLRTTTDELHAFPRLDAAMAATVVAQLRLLAGPDAVPALAARSEGSTR</sequence>
<protein>
    <submittedName>
        <fullName evidence="3">Putative NAD-glutamate dehydrogenase</fullName>
    </submittedName>
</protein>
<dbReference type="Pfam" id="PF21078">
    <property type="entry name" value="GDH_HM3"/>
    <property type="match status" value="1"/>
</dbReference>
<dbReference type="STRING" id="1123024.GCA_000423625_00130"/>
<evidence type="ECO:0000259" key="2">
    <source>
        <dbReference type="Pfam" id="PF21074"/>
    </source>
</evidence>
<dbReference type="EMBL" id="BJVI01000012">
    <property type="protein sequence ID" value="GEL17827.1"/>
    <property type="molecule type" value="Genomic_DNA"/>
</dbReference>
<comment type="caution">
    <text evidence="3">The sequence shown here is derived from an EMBL/GenBank/DDBJ whole genome shotgun (WGS) entry which is preliminary data.</text>
</comment>
<dbReference type="GO" id="GO:0004352">
    <property type="term" value="F:glutamate dehydrogenase (NAD+) activity"/>
    <property type="evidence" value="ECO:0007669"/>
    <property type="project" value="InterPro"/>
</dbReference>
<organism evidence="3 4">
    <name type="scientific">Pseudonocardia asaccharolytica DSM 44247 = NBRC 16224</name>
    <dbReference type="NCBI Taxonomy" id="1123024"/>
    <lineage>
        <taxon>Bacteria</taxon>
        <taxon>Bacillati</taxon>
        <taxon>Actinomycetota</taxon>
        <taxon>Actinomycetes</taxon>
        <taxon>Pseudonocardiales</taxon>
        <taxon>Pseudonocardiaceae</taxon>
        <taxon>Pseudonocardia</taxon>
    </lineage>
</organism>
<dbReference type="InterPro" id="IPR036291">
    <property type="entry name" value="NAD(P)-bd_dom_sf"/>
</dbReference>
<dbReference type="InterPro" id="IPR046346">
    <property type="entry name" value="Aminoacid_DH-like_N_sf"/>
</dbReference>
<dbReference type="InterPro" id="IPR048381">
    <property type="entry name" value="GDH_C"/>
</dbReference>
<gene>
    <name evidence="3" type="ORF">PA7_16640</name>
</gene>
<feature type="domain" description="NAD-glutamate dehydrogenase catalytic" evidence="1">
    <location>
        <begin position="202"/>
        <end position="686"/>
    </location>
</feature>
<dbReference type="OrthoDB" id="9758052at2"/>
<dbReference type="PANTHER" id="PTHR43403">
    <property type="entry name" value="NAD-SPECIFIC GLUTAMATE DEHYDROGENASE"/>
    <property type="match status" value="1"/>
</dbReference>
<dbReference type="RefSeq" id="WP_051232007.1">
    <property type="nucleotide sequence ID" value="NZ_AUII01000001.1"/>
</dbReference>
<dbReference type="SUPFAM" id="SSF51735">
    <property type="entry name" value="NAD(P)-binding Rossmann-fold domains"/>
    <property type="match status" value="1"/>
</dbReference>
<reference evidence="3 4" key="1">
    <citation type="submission" date="2019-07" db="EMBL/GenBank/DDBJ databases">
        <title>Whole genome shotgun sequence of Pseudonocardia asaccharolytica NBRC 16224.</title>
        <authorList>
            <person name="Hosoyama A."/>
            <person name="Uohara A."/>
            <person name="Ohji S."/>
            <person name="Ichikawa N."/>
        </authorList>
    </citation>
    <scope>NUCLEOTIDE SEQUENCE [LARGE SCALE GENOMIC DNA]</scope>
    <source>
        <strain evidence="3 4">NBRC 16224</strain>
    </source>
</reference>
<evidence type="ECO:0000313" key="4">
    <source>
        <dbReference type="Proteomes" id="UP000321328"/>
    </source>
</evidence>
<dbReference type="InterPro" id="IPR049056">
    <property type="entry name" value="NAD_Glu_DH_HM3"/>
</dbReference>
<name>A0A511CZC9_9PSEU</name>
<dbReference type="Proteomes" id="UP000321328">
    <property type="component" value="Unassembled WGS sequence"/>
</dbReference>
<proteinExistence type="predicted"/>
<dbReference type="Gene3D" id="3.40.50.720">
    <property type="entry name" value="NAD(P)-binding Rossmann-like Domain"/>
    <property type="match status" value="1"/>
</dbReference>
<dbReference type="GO" id="GO:0006538">
    <property type="term" value="P:L-glutamate catabolic process"/>
    <property type="evidence" value="ECO:0007669"/>
    <property type="project" value="InterPro"/>
</dbReference>
<dbReference type="PANTHER" id="PTHR43403:SF1">
    <property type="entry name" value="NAD-SPECIFIC GLUTAMATE DEHYDROGENASE"/>
    <property type="match status" value="1"/>
</dbReference>
<accession>A0A511CZC9</accession>
<dbReference type="Pfam" id="PF21074">
    <property type="entry name" value="GDH_C"/>
    <property type="match status" value="1"/>
</dbReference>
<evidence type="ECO:0000313" key="3">
    <source>
        <dbReference type="EMBL" id="GEL17827.1"/>
    </source>
</evidence>
<dbReference type="Pfam" id="PF05088">
    <property type="entry name" value="Bac_GDH_CD"/>
    <property type="match status" value="1"/>
</dbReference>
<evidence type="ECO:0000259" key="1">
    <source>
        <dbReference type="Pfam" id="PF05088"/>
    </source>
</evidence>
<dbReference type="InterPro" id="IPR028971">
    <property type="entry name" value="NAD-GDH_cat"/>
</dbReference>
<dbReference type="SUPFAM" id="SSF53223">
    <property type="entry name" value="Aminoacid dehydrogenase-like, N-terminal domain"/>
    <property type="match status" value="1"/>
</dbReference>
<dbReference type="GO" id="GO:0004069">
    <property type="term" value="F:L-aspartate:2-oxoglutarate aminotransferase activity"/>
    <property type="evidence" value="ECO:0007669"/>
    <property type="project" value="InterPro"/>
</dbReference>